<reference evidence="2 3" key="1">
    <citation type="journal article" date="2021" name="Elife">
        <title>Chloroplast acquisition without the gene transfer in kleptoplastic sea slugs, Plakobranchus ocellatus.</title>
        <authorList>
            <person name="Maeda T."/>
            <person name="Takahashi S."/>
            <person name="Yoshida T."/>
            <person name="Shimamura S."/>
            <person name="Takaki Y."/>
            <person name="Nagai Y."/>
            <person name="Toyoda A."/>
            <person name="Suzuki Y."/>
            <person name="Arimoto A."/>
            <person name="Ishii H."/>
            <person name="Satoh N."/>
            <person name="Nishiyama T."/>
            <person name="Hasebe M."/>
            <person name="Maruyama T."/>
            <person name="Minagawa J."/>
            <person name="Obokata J."/>
            <person name="Shigenobu S."/>
        </authorList>
    </citation>
    <scope>NUCLEOTIDE SEQUENCE [LARGE SCALE GENOMIC DNA]</scope>
</reference>
<sequence>MKLTKHRKSSAEASAFTKRHQSQHLETAREAIAGTSKEASQTQHTHELNRLSNPVRREVFKEAGLKGTVHIDKHHALAMKVAVGLTYSQQREIRRVLKGRGVKIAHEAKPVRTTDSEELIKLVDALQIEPSTVEGQVKSFTDGFTVGLFA</sequence>
<organism evidence="2 3">
    <name type="scientific">Plakobranchus ocellatus</name>
    <dbReference type="NCBI Taxonomy" id="259542"/>
    <lineage>
        <taxon>Eukaryota</taxon>
        <taxon>Metazoa</taxon>
        <taxon>Spiralia</taxon>
        <taxon>Lophotrochozoa</taxon>
        <taxon>Mollusca</taxon>
        <taxon>Gastropoda</taxon>
        <taxon>Heterobranchia</taxon>
        <taxon>Euthyneura</taxon>
        <taxon>Panpulmonata</taxon>
        <taxon>Sacoglossa</taxon>
        <taxon>Placobranchoidea</taxon>
        <taxon>Plakobranchidae</taxon>
        <taxon>Plakobranchus</taxon>
    </lineage>
</organism>
<feature type="region of interest" description="Disordered" evidence="1">
    <location>
        <begin position="1"/>
        <end position="54"/>
    </location>
</feature>
<dbReference type="AlphaFoldDB" id="A0AAV4D1Q7"/>
<evidence type="ECO:0000313" key="3">
    <source>
        <dbReference type="Proteomes" id="UP000735302"/>
    </source>
</evidence>
<evidence type="ECO:0000313" key="2">
    <source>
        <dbReference type="EMBL" id="GFO38059.1"/>
    </source>
</evidence>
<dbReference type="Proteomes" id="UP000735302">
    <property type="component" value="Unassembled WGS sequence"/>
</dbReference>
<accession>A0AAV4D1Q7</accession>
<protein>
    <submittedName>
        <fullName evidence="2">Transposase</fullName>
    </submittedName>
</protein>
<comment type="caution">
    <text evidence="2">The sequence shown here is derived from an EMBL/GenBank/DDBJ whole genome shotgun (WGS) entry which is preliminary data.</text>
</comment>
<name>A0AAV4D1Q7_9GAST</name>
<gene>
    <name evidence="2" type="ORF">PoB_006456400</name>
</gene>
<feature type="compositionally biased region" description="Basic and acidic residues" evidence="1">
    <location>
        <begin position="44"/>
        <end position="54"/>
    </location>
</feature>
<proteinExistence type="predicted"/>
<evidence type="ECO:0000256" key="1">
    <source>
        <dbReference type="SAM" id="MobiDB-lite"/>
    </source>
</evidence>
<keyword evidence="3" id="KW-1185">Reference proteome</keyword>
<dbReference type="EMBL" id="BLXT01007308">
    <property type="protein sequence ID" value="GFO38059.1"/>
    <property type="molecule type" value="Genomic_DNA"/>
</dbReference>